<organism evidence="1">
    <name type="scientific">marine sediment metagenome</name>
    <dbReference type="NCBI Taxonomy" id="412755"/>
    <lineage>
        <taxon>unclassified sequences</taxon>
        <taxon>metagenomes</taxon>
        <taxon>ecological metagenomes</taxon>
    </lineage>
</organism>
<name>A0A0F9TRT6_9ZZZZ</name>
<comment type="caution">
    <text evidence="1">The sequence shown here is derived from an EMBL/GenBank/DDBJ whole genome shotgun (WGS) entry which is preliminary data.</text>
</comment>
<proteinExistence type="predicted"/>
<accession>A0A0F9TRT6</accession>
<dbReference type="AlphaFoldDB" id="A0A0F9TRT6"/>
<protein>
    <submittedName>
        <fullName evidence="1">Uncharacterized protein</fullName>
    </submittedName>
</protein>
<dbReference type="EMBL" id="LAZR01001048">
    <property type="protein sequence ID" value="KKN51801.1"/>
    <property type="molecule type" value="Genomic_DNA"/>
</dbReference>
<evidence type="ECO:0000313" key="1">
    <source>
        <dbReference type="EMBL" id="KKN51801.1"/>
    </source>
</evidence>
<gene>
    <name evidence="1" type="ORF">LCGC14_0619010</name>
</gene>
<reference evidence="1" key="1">
    <citation type="journal article" date="2015" name="Nature">
        <title>Complex archaea that bridge the gap between prokaryotes and eukaryotes.</title>
        <authorList>
            <person name="Spang A."/>
            <person name="Saw J.H."/>
            <person name="Jorgensen S.L."/>
            <person name="Zaremba-Niedzwiedzka K."/>
            <person name="Martijn J."/>
            <person name="Lind A.E."/>
            <person name="van Eijk R."/>
            <person name="Schleper C."/>
            <person name="Guy L."/>
            <person name="Ettema T.J."/>
        </authorList>
    </citation>
    <scope>NUCLEOTIDE SEQUENCE</scope>
</reference>
<sequence length="152" mass="17786">MAIDTSELNLKNRYITFKKNLAIAERDNMCGLLPILDFDNPKLKPIKKIIYQSSQNESSTIEMTPKRVKIFFVRDYLKIFGKITAKGLARKYEGIFRKTRKKPNNQIIKDFTEILHDLVDLGKLYKCGSYRGNIVYMKRINPDNLEELRNHG</sequence>